<evidence type="ECO:0000256" key="1">
    <source>
        <dbReference type="ARBA" id="ARBA00023125"/>
    </source>
</evidence>
<organism evidence="5 6">
    <name type="scientific">Actinocorallia herbida</name>
    <dbReference type="NCBI Taxonomy" id="58109"/>
    <lineage>
        <taxon>Bacteria</taxon>
        <taxon>Bacillati</taxon>
        <taxon>Actinomycetota</taxon>
        <taxon>Actinomycetes</taxon>
        <taxon>Streptosporangiales</taxon>
        <taxon>Thermomonosporaceae</taxon>
        <taxon>Actinocorallia</taxon>
    </lineage>
</organism>
<dbReference type="InterPro" id="IPR036625">
    <property type="entry name" value="E3-bd_dom_sf"/>
</dbReference>
<dbReference type="InterPro" id="IPR055370">
    <property type="entry name" value="Lsr2_DNA-bd"/>
</dbReference>
<dbReference type="InterPro" id="IPR042261">
    <property type="entry name" value="Lsr2-like_dimerization"/>
</dbReference>
<feature type="region of interest" description="Disordered" evidence="2">
    <location>
        <begin position="51"/>
        <end position="79"/>
    </location>
</feature>
<dbReference type="Pfam" id="PF11774">
    <property type="entry name" value="Lsr2"/>
    <property type="match status" value="1"/>
</dbReference>
<evidence type="ECO:0000313" key="6">
    <source>
        <dbReference type="Proteomes" id="UP000272400"/>
    </source>
</evidence>
<keyword evidence="1" id="KW-0238">DNA-binding</keyword>
<sequence length="111" mass="11941">MARETIVRLVDDLDGGAADETVSFSLDGAAYEIDLSAENAKKLRDSLSSFVEHSRRAGSAKRGRTAGPAKRGASNRERSADIRAWAKGQGIKVNERGRIPASVVEQYDAAH</sequence>
<dbReference type="OrthoDB" id="4113332at2"/>
<evidence type="ECO:0000259" key="4">
    <source>
        <dbReference type="Pfam" id="PF23359"/>
    </source>
</evidence>
<dbReference type="GO" id="GO:0003677">
    <property type="term" value="F:DNA binding"/>
    <property type="evidence" value="ECO:0007669"/>
    <property type="project" value="UniProtKB-KW"/>
</dbReference>
<dbReference type="InterPro" id="IPR024412">
    <property type="entry name" value="Lsr2_dim_dom"/>
</dbReference>
<evidence type="ECO:0000256" key="2">
    <source>
        <dbReference type="SAM" id="MobiDB-lite"/>
    </source>
</evidence>
<dbReference type="RefSeq" id="WP_123669321.1">
    <property type="nucleotide sequence ID" value="NZ_RJKE01000001.1"/>
</dbReference>
<keyword evidence="6" id="KW-1185">Reference proteome</keyword>
<gene>
    <name evidence="5" type="ORF">EDD29_8076</name>
</gene>
<proteinExistence type="predicted"/>
<dbReference type="Proteomes" id="UP000272400">
    <property type="component" value="Unassembled WGS sequence"/>
</dbReference>
<feature type="domain" description="Lsr2 dimerization" evidence="3">
    <location>
        <begin position="1"/>
        <end position="58"/>
    </location>
</feature>
<dbReference type="AlphaFoldDB" id="A0A3N1DA04"/>
<reference evidence="5 6" key="1">
    <citation type="submission" date="2018-11" db="EMBL/GenBank/DDBJ databases">
        <title>Sequencing the genomes of 1000 actinobacteria strains.</title>
        <authorList>
            <person name="Klenk H.-P."/>
        </authorList>
    </citation>
    <scope>NUCLEOTIDE SEQUENCE [LARGE SCALE GENOMIC DNA]</scope>
    <source>
        <strain evidence="5 6">DSM 44254</strain>
    </source>
</reference>
<feature type="domain" description="Lsr2 DNA-binding" evidence="4">
    <location>
        <begin position="75"/>
        <end position="110"/>
    </location>
</feature>
<dbReference type="Gene3D" id="3.30.60.230">
    <property type="entry name" value="Lsr2, dimerization domain"/>
    <property type="match status" value="1"/>
</dbReference>
<name>A0A3N1DA04_9ACTN</name>
<protein>
    <submittedName>
        <fullName evidence="5">Lsr2 protein</fullName>
    </submittedName>
</protein>
<evidence type="ECO:0000313" key="5">
    <source>
        <dbReference type="EMBL" id="ROO90352.1"/>
    </source>
</evidence>
<dbReference type="Gene3D" id="4.10.320.10">
    <property type="entry name" value="E3-binding domain"/>
    <property type="match status" value="1"/>
</dbReference>
<dbReference type="EMBL" id="RJKE01000001">
    <property type="protein sequence ID" value="ROO90352.1"/>
    <property type="molecule type" value="Genomic_DNA"/>
</dbReference>
<accession>A0A3N1DA04</accession>
<dbReference type="Pfam" id="PF23359">
    <property type="entry name" value="Lsr2_DNA-bd"/>
    <property type="match status" value="1"/>
</dbReference>
<evidence type="ECO:0000259" key="3">
    <source>
        <dbReference type="Pfam" id="PF11774"/>
    </source>
</evidence>
<dbReference type="GO" id="GO:0016746">
    <property type="term" value="F:acyltransferase activity"/>
    <property type="evidence" value="ECO:0007669"/>
    <property type="project" value="InterPro"/>
</dbReference>
<comment type="caution">
    <text evidence="5">The sequence shown here is derived from an EMBL/GenBank/DDBJ whole genome shotgun (WGS) entry which is preliminary data.</text>
</comment>